<accession>A0A9P6ZKP8</accession>
<proteinExistence type="predicted"/>
<dbReference type="OrthoDB" id="3363652at2759"/>
<comment type="caution">
    <text evidence="1">The sequence shown here is derived from an EMBL/GenBank/DDBJ whole genome shotgun (WGS) entry which is preliminary data.</text>
</comment>
<keyword evidence="2" id="KW-1185">Reference proteome</keyword>
<evidence type="ECO:0000313" key="2">
    <source>
        <dbReference type="Proteomes" id="UP000714275"/>
    </source>
</evidence>
<organism evidence="1 2">
    <name type="scientific">Suillus placidus</name>
    <dbReference type="NCBI Taxonomy" id="48579"/>
    <lineage>
        <taxon>Eukaryota</taxon>
        <taxon>Fungi</taxon>
        <taxon>Dikarya</taxon>
        <taxon>Basidiomycota</taxon>
        <taxon>Agaricomycotina</taxon>
        <taxon>Agaricomycetes</taxon>
        <taxon>Agaricomycetidae</taxon>
        <taxon>Boletales</taxon>
        <taxon>Suillineae</taxon>
        <taxon>Suillaceae</taxon>
        <taxon>Suillus</taxon>
    </lineage>
</organism>
<dbReference type="AlphaFoldDB" id="A0A9P6ZKP8"/>
<gene>
    <name evidence="1" type="ORF">EV702DRAFT_1203546</name>
</gene>
<name>A0A9P6ZKP8_9AGAM</name>
<dbReference type="EMBL" id="JABBWD010000083">
    <property type="protein sequence ID" value="KAG1767887.1"/>
    <property type="molecule type" value="Genomic_DNA"/>
</dbReference>
<dbReference type="Proteomes" id="UP000714275">
    <property type="component" value="Unassembled WGS sequence"/>
</dbReference>
<evidence type="ECO:0000313" key="1">
    <source>
        <dbReference type="EMBL" id="KAG1767887.1"/>
    </source>
</evidence>
<protein>
    <submittedName>
        <fullName evidence="1">Uncharacterized protein</fullName>
    </submittedName>
</protein>
<sequence>MGACLAPEASQLAIQEKIWRSIAARELGNFNRGLAMQIDLMFEDKGAPDDPKGPIPPAELDKLLKEIPTDFLKDDAAIFTRLTDPQNPRRIVWITKRVQYGEDLTPEELNKVKGLVAEYADIFACSLGEVIPVPGAIHRLNIPDRTMFNLQVHQRPLTPPQ</sequence>
<reference evidence="1" key="1">
    <citation type="journal article" date="2020" name="New Phytol.">
        <title>Comparative genomics reveals dynamic genome evolution in host specialist ectomycorrhizal fungi.</title>
        <authorList>
            <person name="Lofgren L.A."/>
            <person name="Nguyen N.H."/>
            <person name="Vilgalys R."/>
            <person name="Ruytinx J."/>
            <person name="Liao H.L."/>
            <person name="Branco S."/>
            <person name="Kuo A."/>
            <person name="LaButti K."/>
            <person name="Lipzen A."/>
            <person name="Andreopoulos W."/>
            <person name="Pangilinan J."/>
            <person name="Riley R."/>
            <person name="Hundley H."/>
            <person name="Na H."/>
            <person name="Barry K."/>
            <person name="Grigoriev I.V."/>
            <person name="Stajich J.E."/>
            <person name="Kennedy P.G."/>
        </authorList>
    </citation>
    <scope>NUCLEOTIDE SEQUENCE</scope>
    <source>
        <strain evidence="1">DOB743</strain>
    </source>
</reference>